<feature type="compositionally biased region" description="Basic and acidic residues" evidence="2">
    <location>
        <begin position="9"/>
        <end position="20"/>
    </location>
</feature>
<dbReference type="GO" id="GO:0000056">
    <property type="term" value="P:ribosomal small subunit export from nucleus"/>
    <property type="evidence" value="ECO:0007669"/>
    <property type="project" value="TreeGrafter"/>
</dbReference>
<dbReference type="SUPFAM" id="SSF48371">
    <property type="entry name" value="ARM repeat"/>
    <property type="match status" value="1"/>
</dbReference>
<keyword evidence="1" id="KW-0677">Repeat</keyword>
<dbReference type="Pfam" id="PF22493">
    <property type="entry name" value="PUF_NOP9"/>
    <property type="match status" value="1"/>
</dbReference>
<dbReference type="EMBL" id="BRYA01001561">
    <property type="protein sequence ID" value="GMI45469.1"/>
    <property type="molecule type" value="Genomic_DNA"/>
</dbReference>
<protein>
    <submittedName>
        <fullName evidence="3">Uncharacterized protein</fullName>
    </submittedName>
</protein>
<dbReference type="PANTHER" id="PTHR13102:SF0">
    <property type="entry name" value="NUCLEOLAR PROTEIN 9"/>
    <property type="match status" value="1"/>
</dbReference>
<dbReference type="GO" id="GO:0000447">
    <property type="term" value="P:endonucleolytic cleavage in ITS1 to separate SSU-rRNA from 5.8S rRNA and LSU-rRNA from tricistronic rRNA transcript (SSU-rRNA, 5.8S rRNA, LSU-rRNA)"/>
    <property type="evidence" value="ECO:0007669"/>
    <property type="project" value="TreeGrafter"/>
</dbReference>
<gene>
    <name evidence="3" type="ORF">TrCOL_g7318</name>
</gene>
<feature type="compositionally biased region" description="Polar residues" evidence="2">
    <location>
        <begin position="200"/>
        <end position="218"/>
    </location>
</feature>
<evidence type="ECO:0000313" key="3">
    <source>
        <dbReference type="EMBL" id="GMI45469.1"/>
    </source>
</evidence>
<dbReference type="InterPro" id="IPR011989">
    <property type="entry name" value="ARM-like"/>
</dbReference>
<feature type="compositionally biased region" description="Basic residues" evidence="2">
    <location>
        <begin position="669"/>
        <end position="682"/>
    </location>
</feature>
<accession>A0A9W7GIE5</accession>
<evidence type="ECO:0000256" key="1">
    <source>
        <dbReference type="ARBA" id="ARBA00022737"/>
    </source>
</evidence>
<dbReference type="GO" id="GO:0000472">
    <property type="term" value="P:endonucleolytic cleavage to generate mature 5'-end of SSU-rRNA from (SSU-rRNA, 5.8S rRNA, LSU-rRNA)"/>
    <property type="evidence" value="ECO:0007669"/>
    <property type="project" value="TreeGrafter"/>
</dbReference>
<dbReference type="GO" id="GO:0000480">
    <property type="term" value="P:endonucleolytic cleavage in 5'-ETS of tricistronic rRNA transcript (SSU-rRNA, 5.8S rRNA, LSU-rRNA)"/>
    <property type="evidence" value="ECO:0007669"/>
    <property type="project" value="TreeGrafter"/>
</dbReference>
<proteinExistence type="predicted"/>
<keyword evidence="4" id="KW-1185">Reference proteome</keyword>
<dbReference type="AlphaFoldDB" id="A0A9W7GIE5"/>
<dbReference type="OrthoDB" id="200644at2759"/>
<feature type="compositionally biased region" description="Polar residues" evidence="2">
    <location>
        <begin position="292"/>
        <end position="303"/>
    </location>
</feature>
<dbReference type="GO" id="GO:0005730">
    <property type="term" value="C:nucleolus"/>
    <property type="evidence" value="ECO:0007669"/>
    <property type="project" value="TreeGrafter"/>
</dbReference>
<dbReference type="PANTHER" id="PTHR13102">
    <property type="entry name" value="NUCLEOLAR PROTEIN 9"/>
    <property type="match status" value="1"/>
</dbReference>
<dbReference type="Gene3D" id="1.25.10.10">
    <property type="entry name" value="Leucine-rich Repeat Variant"/>
    <property type="match status" value="1"/>
</dbReference>
<feature type="compositionally biased region" description="Basic and acidic residues" evidence="2">
    <location>
        <begin position="649"/>
        <end position="668"/>
    </location>
</feature>
<sequence>MNESTFGRLGHDVNRPRRQDPNDIIYLQGLPLSFDETNPEAAPMAARSALSSLASNLASIAGDERGSERLERCITIGLTLPPTPNLETTTDILQTLEQTLTSLLPYTEFLSINRYGSHVLQSLLSILPPLFPHLPPTSTVLQSLQAIAETLLPSLLEYATHIAGSHVLRSLICALGGIVPSSVLPKRGKGGKHKHSGSRQSQLPPTSTSNSYPQNVTSWPQPSMISALESMVRALVDKCGKKDRGYLQMLCCHSDAAPVIATAIRVIAVVDSKKEGETKKESENMKKDANKASRTGELQSGSYPSVKPNGPGEALIRAILEADDAKNVGEVVYGLSGDKLGSFILEACMETYPITSDILYEHGVKGRVKEYVEDDVSNFVLQSMLQHMPSGSEDVVSEVIKSIKNGMLEKNRTGVLFRLVQYAGRTGVKKEDVYNAVFGNYTVSDILKIELPEKEGGRVKIDVNGARAVYWITKGMYGVFGEKVVETGIKELGNAEVIALVKDGMGSKLVVDGMLESETVKVRDMGAGLIYEVITTGGEWVNLSCDRVGHWTVEKVFDLVGMERKMEINMRLAEGKRRLEGCGMGRSVIEKCCLEAFLEGKSNFEDAIRKKDRMKTFVEEVKGEEGGEGGEGKKKRKRKKRKGEDEGEGGGKGEELLMGLVEKKEEEKKKKKKKEKKEKKEE</sequence>
<comment type="caution">
    <text evidence="3">The sequence shown here is derived from an EMBL/GenBank/DDBJ whole genome shotgun (WGS) entry which is preliminary data.</text>
</comment>
<feature type="region of interest" description="Disordered" evidence="2">
    <location>
        <begin position="186"/>
        <end position="218"/>
    </location>
</feature>
<dbReference type="GO" id="GO:0030688">
    <property type="term" value="C:preribosome, small subunit precursor"/>
    <property type="evidence" value="ECO:0007669"/>
    <property type="project" value="TreeGrafter"/>
</dbReference>
<dbReference type="InterPro" id="IPR040000">
    <property type="entry name" value="NOP9"/>
</dbReference>
<dbReference type="Proteomes" id="UP001165065">
    <property type="component" value="Unassembled WGS sequence"/>
</dbReference>
<feature type="region of interest" description="Disordered" evidence="2">
    <location>
        <begin position="621"/>
        <end position="682"/>
    </location>
</feature>
<feature type="compositionally biased region" description="Basic and acidic residues" evidence="2">
    <location>
        <begin position="275"/>
        <end position="291"/>
    </location>
</feature>
<evidence type="ECO:0000256" key="2">
    <source>
        <dbReference type="SAM" id="MobiDB-lite"/>
    </source>
</evidence>
<feature type="region of interest" description="Disordered" evidence="2">
    <location>
        <begin position="1"/>
        <end position="20"/>
    </location>
</feature>
<dbReference type="GO" id="GO:0003723">
    <property type="term" value="F:RNA binding"/>
    <property type="evidence" value="ECO:0007669"/>
    <property type="project" value="InterPro"/>
</dbReference>
<feature type="compositionally biased region" description="Basic residues" evidence="2">
    <location>
        <begin position="186"/>
        <end position="197"/>
    </location>
</feature>
<evidence type="ECO:0000313" key="4">
    <source>
        <dbReference type="Proteomes" id="UP001165065"/>
    </source>
</evidence>
<dbReference type="GO" id="GO:0030686">
    <property type="term" value="C:90S preribosome"/>
    <property type="evidence" value="ECO:0007669"/>
    <property type="project" value="TreeGrafter"/>
</dbReference>
<feature type="region of interest" description="Disordered" evidence="2">
    <location>
        <begin position="275"/>
        <end position="307"/>
    </location>
</feature>
<dbReference type="InterPro" id="IPR001313">
    <property type="entry name" value="Pumilio_RNA-bd_rpt"/>
</dbReference>
<name>A0A9W7GIE5_9STRA</name>
<reference evidence="4" key="1">
    <citation type="journal article" date="2023" name="Commun. Biol.">
        <title>Genome analysis of Parmales, the sister group of diatoms, reveals the evolutionary specialization of diatoms from phago-mixotrophs to photoautotrophs.</title>
        <authorList>
            <person name="Ban H."/>
            <person name="Sato S."/>
            <person name="Yoshikawa S."/>
            <person name="Yamada K."/>
            <person name="Nakamura Y."/>
            <person name="Ichinomiya M."/>
            <person name="Sato N."/>
            <person name="Blanc-Mathieu R."/>
            <person name="Endo H."/>
            <person name="Kuwata A."/>
            <person name="Ogata H."/>
        </authorList>
    </citation>
    <scope>NUCLEOTIDE SEQUENCE [LARGE SCALE GENOMIC DNA]</scope>
</reference>
<organism evidence="3 4">
    <name type="scientific">Triparma columacea</name>
    <dbReference type="NCBI Taxonomy" id="722753"/>
    <lineage>
        <taxon>Eukaryota</taxon>
        <taxon>Sar</taxon>
        <taxon>Stramenopiles</taxon>
        <taxon>Ochrophyta</taxon>
        <taxon>Bolidophyceae</taxon>
        <taxon>Parmales</taxon>
        <taxon>Triparmaceae</taxon>
        <taxon>Triparma</taxon>
    </lineage>
</organism>
<dbReference type="InterPro" id="IPR016024">
    <property type="entry name" value="ARM-type_fold"/>
</dbReference>